<comment type="caution">
    <text evidence="3">The sequence shown here is derived from an EMBL/GenBank/DDBJ whole genome shotgun (WGS) entry which is preliminary data.</text>
</comment>
<protein>
    <submittedName>
        <fullName evidence="3">Uncharacterized protein</fullName>
    </submittedName>
</protein>
<accession>A0A9J6BZS3</accession>
<evidence type="ECO:0000256" key="1">
    <source>
        <dbReference type="SAM" id="MobiDB-lite"/>
    </source>
</evidence>
<evidence type="ECO:0000313" key="3">
    <source>
        <dbReference type="EMBL" id="KAG5675473.1"/>
    </source>
</evidence>
<reference evidence="3" key="1">
    <citation type="submission" date="2021-03" db="EMBL/GenBank/DDBJ databases">
        <title>Chromosome level genome of the anhydrobiotic midge Polypedilum vanderplanki.</title>
        <authorList>
            <person name="Yoshida Y."/>
            <person name="Kikawada T."/>
            <person name="Gusev O."/>
        </authorList>
    </citation>
    <scope>NUCLEOTIDE SEQUENCE</scope>
    <source>
        <strain evidence="3">NIAS01</strain>
        <tissue evidence="3">Whole body or cell culture</tissue>
    </source>
</reference>
<feature type="compositionally biased region" description="Low complexity" evidence="1">
    <location>
        <begin position="38"/>
        <end position="56"/>
    </location>
</feature>
<organism evidence="3 4">
    <name type="scientific">Polypedilum vanderplanki</name>
    <name type="common">Sleeping chironomid midge</name>
    <dbReference type="NCBI Taxonomy" id="319348"/>
    <lineage>
        <taxon>Eukaryota</taxon>
        <taxon>Metazoa</taxon>
        <taxon>Ecdysozoa</taxon>
        <taxon>Arthropoda</taxon>
        <taxon>Hexapoda</taxon>
        <taxon>Insecta</taxon>
        <taxon>Pterygota</taxon>
        <taxon>Neoptera</taxon>
        <taxon>Endopterygota</taxon>
        <taxon>Diptera</taxon>
        <taxon>Nematocera</taxon>
        <taxon>Chironomoidea</taxon>
        <taxon>Chironomidae</taxon>
        <taxon>Chironominae</taxon>
        <taxon>Polypedilum</taxon>
        <taxon>Polypedilum</taxon>
    </lineage>
</organism>
<feature type="region of interest" description="Disordered" evidence="1">
    <location>
        <begin position="35"/>
        <end position="58"/>
    </location>
</feature>
<keyword evidence="2" id="KW-0812">Transmembrane</keyword>
<keyword evidence="4" id="KW-1185">Reference proteome</keyword>
<dbReference type="AlphaFoldDB" id="A0A9J6BZS3"/>
<keyword evidence="2" id="KW-1133">Transmembrane helix</keyword>
<keyword evidence="2" id="KW-0472">Membrane</keyword>
<name>A0A9J6BZS3_POLVA</name>
<evidence type="ECO:0000313" key="4">
    <source>
        <dbReference type="Proteomes" id="UP001107558"/>
    </source>
</evidence>
<sequence length="133" mass="15556">MEDDLFYVIVFSVIFTISLIISVFVNHYKNKKEEQENENYQYPYTSSRSTTAPSATGIRQCEPPTVALRYLTEEEIDANFHPSPQISTIYSARMQREMDDQLPDYHEIIINDLPSYHEVMDGYRYDNNSGVVR</sequence>
<evidence type="ECO:0000256" key="2">
    <source>
        <dbReference type="SAM" id="Phobius"/>
    </source>
</evidence>
<dbReference type="EMBL" id="JADBJN010000002">
    <property type="protein sequence ID" value="KAG5675473.1"/>
    <property type="molecule type" value="Genomic_DNA"/>
</dbReference>
<feature type="transmembrane region" description="Helical" evidence="2">
    <location>
        <begin position="6"/>
        <end position="25"/>
    </location>
</feature>
<gene>
    <name evidence="3" type="ORF">PVAND_005374</name>
</gene>
<dbReference type="Proteomes" id="UP001107558">
    <property type="component" value="Chromosome 2"/>
</dbReference>
<proteinExistence type="predicted"/>